<gene>
    <name evidence="2" type="ORF">LCGC14_0898510</name>
</gene>
<accession>A0A0F9NX24</accession>
<proteinExistence type="predicted"/>
<reference evidence="2" key="1">
    <citation type="journal article" date="2015" name="Nature">
        <title>Complex archaea that bridge the gap between prokaryotes and eukaryotes.</title>
        <authorList>
            <person name="Spang A."/>
            <person name="Saw J.H."/>
            <person name="Jorgensen S.L."/>
            <person name="Zaremba-Niedzwiedzka K."/>
            <person name="Martijn J."/>
            <person name="Lind A.E."/>
            <person name="van Eijk R."/>
            <person name="Schleper C."/>
            <person name="Guy L."/>
            <person name="Ettema T.J."/>
        </authorList>
    </citation>
    <scope>NUCLEOTIDE SEQUENCE</scope>
</reference>
<evidence type="ECO:0000256" key="1">
    <source>
        <dbReference type="SAM" id="MobiDB-lite"/>
    </source>
</evidence>
<organism evidence="2">
    <name type="scientific">marine sediment metagenome</name>
    <dbReference type="NCBI Taxonomy" id="412755"/>
    <lineage>
        <taxon>unclassified sequences</taxon>
        <taxon>metagenomes</taxon>
        <taxon>ecological metagenomes</taxon>
    </lineage>
</organism>
<name>A0A0F9NX24_9ZZZZ</name>
<protein>
    <submittedName>
        <fullName evidence="2">Uncharacterized protein</fullName>
    </submittedName>
</protein>
<dbReference type="EMBL" id="LAZR01002911">
    <property type="protein sequence ID" value="KKN24075.1"/>
    <property type="molecule type" value="Genomic_DNA"/>
</dbReference>
<comment type="caution">
    <text evidence="2">The sequence shown here is derived from an EMBL/GenBank/DDBJ whole genome shotgun (WGS) entry which is preliminary data.</text>
</comment>
<sequence>MTTKTETALTSKGSPAFTIRDAGPADEVGVGWRTGLVSYGDGQGPTIWYSDGHTVYFPPWPRNDVRADQQSVETLVRRVAQRELGLTTYHEDPQ</sequence>
<feature type="region of interest" description="Disordered" evidence="1">
    <location>
        <begin position="1"/>
        <end position="20"/>
    </location>
</feature>
<evidence type="ECO:0000313" key="2">
    <source>
        <dbReference type="EMBL" id="KKN24075.1"/>
    </source>
</evidence>
<dbReference type="AlphaFoldDB" id="A0A0F9NX24"/>
<feature type="compositionally biased region" description="Polar residues" evidence="1">
    <location>
        <begin position="1"/>
        <end position="13"/>
    </location>
</feature>